<proteinExistence type="predicted"/>
<evidence type="ECO:0000313" key="2">
    <source>
        <dbReference type="EMBL" id="MDN5071571.1"/>
    </source>
</evidence>
<feature type="transmembrane region" description="Helical" evidence="1">
    <location>
        <begin position="58"/>
        <end position="77"/>
    </location>
</feature>
<accession>A0AAW7PZV3</accession>
<dbReference type="AlphaFoldDB" id="A0AAW7PZV3"/>
<keyword evidence="1" id="KW-1133">Transmembrane helix</keyword>
<name>A0AAW7PZV3_9BACT</name>
<feature type="transmembrane region" description="Helical" evidence="1">
    <location>
        <begin position="12"/>
        <end position="38"/>
    </location>
</feature>
<keyword evidence="1" id="KW-0812">Transmembrane</keyword>
<dbReference type="RefSeq" id="WP_237937921.1">
    <property type="nucleotide sequence ID" value="NZ_JAKKPJ010000022.1"/>
</dbReference>
<evidence type="ECO:0000256" key="1">
    <source>
        <dbReference type="SAM" id="Phobius"/>
    </source>
</evidence>
<reference evidence="2" key="1">
    <citation type="submission" date="2022-12" db="EMBL/GenBank/DDBJ databases">
        <authorList>
            <person name="Uljanovas D."/>
        </authorList>
    </citation>
    <scope>NUCLEOTIDE SEQUENCE</scope>
    <source>
        <strain evidence="2">RCM69</strain>
    </source>
</reference>
<reference evidence="2" key="2">
    <citation type="journal article" date="2023" name="Microorganisms">
        <title>Genomic Characterization of Arcobacter butzleri Strains Isolated from Various Sources in Lithuania.</title>
        <authorList>
            <person name="Uljanovas D."/>
            <person name="Golz G."/>
            <person name="Fleischmann S."/>
            <person name="Kudirkiene E."/>
            <person name="Kasetiene N."/>
            <person name="Grineviciene A."/>
            <person name="Tamuleviciene E."/>
            <person name="Aksomaitiene J."/>
            <person name="Alter T."/>
            <person name="Malakauskas M."/>
        </authorList>
    </citation>
    <scope>NUCLEOTIDE SEQUENCE</scope>
    <source>
        <strain evidence="2">RCM69</strain>
    </source>
</reference>
<protein>
    <submittedName>
        <fullName evidence="2">Uncharacterized protein</fullName>
    </submittedName>
</protein>
<dbReference type="Proteomes" id="UP001170288">
    <property type="component" value="Unassembled WGS sequence"/>
</dbReference>
<keyword evidence="1" id="KW-0472">Membrane</keyword>
<organism evidence="2 3">
    <name type="scientific">Aliarcobacter butzleri</name>
    <dbReference type="NCBI Taxonomy" id="28197"/>
    <lineage>
        <taxon>Bacteria</taxon>
        <taxon>Pseudomonadati</taxon>
        <taxon>Campylobacterota</taxon>
        <taxon>Epsilonproteobacteria</taxon>
        <taxon>Campylobacterales</taxon>
        <taxon>Arcobacteraceae</taxon>
        <taxon>Aliarcobacter</taxon>
    </lineage>
</organism>
<sequence length="92" mass="10992">MEKTKELNKIKSPIYLIGNFFWLFITLYIIFCLGYTFIKADYIMLNFVNWSEDVRISFVIVFFIICIMFFVGNLIYISEIETETGDKCDKKQ</sequence>
<gene>
    <name evidence="2" type="ORF">O8C76_11105</name>
</gene>
<comment type="caution">
    <text evidence="2">The sequence shown here is derived from an EMBL/GenBank/DDBJ whole genome shotgun (WGS) entry which is preliminary data.</text>
</comment>
<dbReference type="EMBL" id="JAPZCX010000023">
    <property type="protein sequence ID" value="MDN5071571.1"/>
    <property type="molecule type" value="Genomic_DNA"/>
</dbReference>
<evidence type="ECO:0000313" key="3">
    <source>
        <dbReference type="Proteomes" id="UP001170288"/>
    </source>
</evidence>